<dbReference type="InterPro" id="IPR009060">
    <property type="entry name" value="UBA-like_sf"/>
</dbReference>
<dbReference type="Proteomes" id="UP000288859">
    <property type="component" value="Unassembled WGS sequence"/>
</dbReference>
<dbReference type="PANTHER" id="PTHR46535">
    <property type="entry name" value="NEDD4-BINDING PROTEIN 2"/>
    <property type="match status" value="1"/>
</dbReference>
<dbReference type="OrthoDB" id="443981at2759"/>
<dbReference type="GO" id="GO:0004519">
    <property type="term" value="F:endonuclease activity"/>
    <property type="evidence" value="ECO:0007669"/>
    <property type="project" value="TreeGrafter"/>
</dbReference>
<dbReference type="AlphaFoldDB" id="A0A438NCL3"/>
<feature type="region of interest" description="Disordered" evidence="1">
    <location>
        <begin position="208"/>
        <end position="239"/>
    </location>
</feature>
<gene>
    <name evidence="4" type="ORF">B0A52_02411</name>
</gene>
<dbReference type="Pfam" id="PF02845">
    <property type="entry name" value="CUE"/>
    <property type="match status" value="1"/>
</dbReference>
<feature type="compositionally biased region" description="Polar residues" evidence="1">
    <location>
        <begin position="229"/>
        <end position="239"/>
    </location>
</feature>
<evidence type="ECO:0000313" key="5">
    <source>
        <dbReference type="Proteomes" id="UP000288859"/>
    </source>
</evidence>
<dbReference type="SMART" id="SM01162">
    <property type="entry name" value="DUF1771"/>
    <property type="match status" value="1"/>
</dbReference>
<protein>
    <recommendedName>
        <fullName evidence="6">Smr domain-containing protein</fullName>
    </recommendedName>
</protein>
<accession>A0A438NCL3</accession>
<dbReference type="SMART" id="SM00463">
    <property type="entry name" value="SMR"/>
    <property type="match status" value="1"/>
</dbReference>
<dbReference type="InterPro" id="IPR013899">
    <property type="entry name" value="DUF1771"/>
</dbReference>
<organism evidence="4 5">
    <name type="scientific">Exophiala mesophila</name>
    <name type="common">Black yeast-like fungus</name>
    <dbReference type="NCBI Taxonomy" id="212818"/>
    <lineage>
        <taxon>Eukaryota</taxon>
        <taxon>Fungi</taxon>
        <taxon>Dikarya</taxon>
        <taxon>Ascomycota</taxon>
        <taxon>Pezizomycotina</taxon>
        <taxon>Eurotiomycetes</taxon>
        <taxon>Chaetothyriomycetidae</taxon>
        <taxon>Chaetothyriales</taxon>
        <taxon>Herpotrichiellaceae</taxon>
        <taxon>Exophiala</taxon>
    </lineage>
</organism>
<feature type="domain" description="CUE" evidence="3">
    <location>
        <begin position="141"/>
        <end position="184"/>
    </location>
</feature>
<dbReference type="InterPro" id="IPR052772">
    <property type="entry name" value="Endo/PolyKinase_Domain-Protein"/>
</dbReference>
<dbReference type="InterPro" id="IPR003892">
    <property type="entry name" value="CUE"/>
</dbReference>
<dbReference type="GO" id="GO:0005634">
    <property type="term" value="C:nucleus"/>
    <property type="evidence" value="ECO:0007669"/>
    <property type="project" value="TreeGrafter"/>
</dbReference>
<evidence type="ECO:0000313" key="4">
    <source>
        <dbReference type="EMBL" id="RVX73523.1"/>
    </source>
</evidence>
<dbReference type="Gene3D" id="3.30.1370.110">
    <property type="match status" value="1"/>
</dbReference>
<evidence type="ECO:0000259" key="2">
    <source>
        <dbReference type="PROSITE" id="PS50828"/>
    </source>
</evidence>
<dbReference type="GO" id="GO:0043130">
    <property type="term" value="F:ubiquitin binding"/>
    <property type="evidence" value="ECO:0007669"/>
    <property type="project" value="InterPro"/>
</dbReference>
<evidence type="ECO:0000259" key="3">
    <source>
        <dbReference type="PROSITE" id="PS51140"/>
    </source>
</evidence>
<dbReference type="CDD" id="cd14279">
    <property type="entry name" value="CUE"/>
    <property type="match status" value="1"/>
</dbReference>
<evidence type="ECO:0008006" key="6">
    <source>
        <dbReference type="Google" id="ProtNLM"/>
    </source>
</evidence>
<dbReference type="EMBL" id="NAJM01000007">
    <property type="protein sequence ID" value="RVX73523.1"/>
    <property type="molecule type" value="Genomic_DNA"/>
</dbReference>
<dbReference type="SUPFAM" id="SSF46934">
    <property type="entry name" value="UBA-like"/>
    <property type="match status" value="1"/>
</dbReference>
<name>A0A438NCL3_EXOME</name>
<dbReference type="InterPro" id="IPR002625">
    <property type="entry name" value="Smr_dom"/>
</dbReference>
<feature type="region of interest" description="Disordered" evidence="1">
    <location>
        <begin position="1"/>
        <end position="24"/>
    </location>
</feature>
<comment type="caution">
    <text evidence="4">The sequence shown here is derived from an EMBL/GenBank/DDBJ whole genome shotgun (WGS) entry which is preliminary data.</text>
</comment>
<dbReference type="PROSITE" id="PS51140">
    <property type="entry name" value="CUE"/>
    <property type="match status" value="1"/>
</dbReference>
<evidence type="ECO:0000256" key="1">
    <source>
        <dbReference type="SAM" id="MobiDB-lite"/>
    </source>
</evidence>
<dbReference type="VEuPathDB" id="FungiDB:PV10_06487"/>
<dbReference type="PANTHER" id="PTHR46535:SF1">
    <property type="entry name" value="NEDD4-BINDING PROTEIN 2"/>
    <property type="match status" value="1"/>
</dbReference>
<feature type="compositionally biased region" description="Polar residues" evidence="1">
    <location>
        <begin position="92"/>
        <end position="108"/>
    </location>
</feature>
<proteinExistence type="predicted"/>
<dbReference type="SUPFAM" id="SSF160443">
    <property type="entry name" value="SMR domain-like"/>
    <property type="match status" value="1"/>
</dbReference>
<dbReference type="PROSITE" id="PS50828">
    <property type="entry name" value="SMR"/>
    <property type="match status" value="1"/>
</dbReference>
<dbReference type="Pfam" id="PF26286">
    <property type="entry name" value="UBA_10"/>
    <property type="match status" value="1"/>
</dbReference>
<sequence>MTDPTDSGVEMRSNSSGGIGAAFGQDDADQHQALRLKYCPPLDEALFYAIVSEYELPRDQNALESVLESLRSGALDQDSTDFDPSGTGGRFINQSDSNNPDASGSSAEDSLFNGVTSITTGISELLGADSDGFGIDLSNASTEAKTDWLLNMFPVIPKRELVEVLRSHDGSLDKATDELLNLSFLAQAGNDQYSEDRPVPKGIEAFAEENIAPRKGRRKRKNKPVDMSRASSASSHLTDQDTSNYNVWATMSEDVNFICTRTMLQPQTVRSSYHQHGARLGPTIRELAIKEGAMINQSGDETATVMDMQIAEFQVEFEQVPKSQLIGVLKMARNIPSAARELIEAMVSADNNRYDEPEPASIAPRYAPVEIDETDGKIHKFSTTSTSTWNSVSSGTGSGQRQAAAAHRIAASHHFGQASLAFKKSKSDRLMGGAAAYYSQVGHEQMRKAKEMQAAEADALVGGQSSSTVLDLHGVSVADALRITSDRVQSWWDGLGDGKYMLGGAGGAAMRKGFKIVTGVGSHSKNHAPKIGPAVSRMLLKDGWKVEIGHGELTVTGKARKK</sequence>
<feature type="region of interest" description="Disordered" evidence="1">
    <location>
        <begin position="74"/>
        <end position="108"/>
    </location>
</feature>
<dbReference type="InterPro" id="IPR058864">
    <property type="entry name" value="UBA_10"/>
</dbReference>
<reference evidence="4 5" key="1">
    <citation type="submission" date="2017-03" db="EMBL/GenBank/DDBJ databases">
        <title>Genomes of endolithic fungi from Antarctica.</title>
        <authorList>
            <person name="Coleine C."/>
            <person name="Masonjones S."/>
            <person name="Stajich J.E."/>
        </authorList>
    </citation>
    <scope>NUCLEOTIDE SEQUENCE [LARGE SCALE GENOMIC DNA]</scope>
    <source>
        <strain evidence="4 5">CCFEE 6314</strain>
    </source>
</reference>
<feature type="domain" description="Smr" evidence="2">
    <location>
        <begin position="470"/>
        <end position="558"/>
    </location>
</feature>
<dbReference type="InterPro" id="IPR036063">
    <property type="entry name" value="Smr_dom_sf"/>
</dbReference>